<comment type="caution">
    <text evidence="2">The sequence shown here is derived from an EMBL/GenBank/DDBJ whole genome shotgun (WGS) entry which is preliminary data.</text>
</comment>
<evidence type="ECO:0000259" key="1">
    <source>
        <dbReference type="Pfam" id="PF14244"/>
    </source>
</evidence>
<evidence type="ECO:0000313" key="3">
    <source>
        <dbReference type="Proteomes" id="UP001151760"/>
    </source>
</evidence>
<dbReference type="InterPro" id="IPR029472">
    <property type="entry name" value="Copia-like_N"/>
</dbReference>
<dbReference type="EMBL" id="BQNB010016137">
    <property type="protein sequence ID" value="GJT48235.1"/>
    <property type="molecule type" value="Genomic_DNA"/>
</dbReference>
<keyword evidence="3" id="KW-1185">Reference proteome</keyword>
<dbReference type="Pfam" id="PF14244">
    <property type="entry name" value="Retrotran_gag_3"/>
    <property type="match status" value="1"/>
</dbReference>
<accession>A0ABQ5EBF6</accession>
<sequence>LILISKKLTGSDNYGSWKRSMMIALNAKNKLKIVLGEYNEPEVNSRHRALWERTNDMIISWIFDTIAEQISNSLNFLNIVSGLWSELQEHYSQLDGHRIYHITNDLVQLKQNNNAIKIYYHKLKGLWDEYHALEAPYVCVCICSCENGRVNRERDQRNRLIQFLMGLDECYSNVRGQILLMQHMPSVAKAYNMIRQEENKEKSFQHNL</sequence>
<name>A0ABQ5EBF6_9ASTR</name>
<organism evidence="2 3">
    <name type="scientific">Tanacetum coccineum</name>
    <dbReference type="NCBI Taxonomy" id="301880"/>
    <lineage>
        <taxon>Eukaryota</taxon>
        <taxon>Viridiplantae</taxon>
        <taxon>Streptophyta</taxon>
        <taxon>Embryophyta</taxon>
        <taxon>Tracheophyta</taxon>
        <taxon>Spermatophyta</taxon>
        <taxon>Magnoliopsida</taxon>
        <taxon>eudicotyledons</taxon>
        <taxon>Gunneridae</taxon>
        <taxon>Pentapetalae</taxon>
        <taxon>asterids</taxon>
        <taxon>campanulids</taxon>
        <taxon>Asterales</taxon>
        <taxon>Asteraceae</taxon>
        <taxon>Asteroideae</taxon>
        <taxon>Anthemideae</taxon>
        <taxon>Anthemidinae</taxon>
        <taxon>Tanacetum</taxon>
    </lineage>
</organism>
<protein>
    <submittedName>
        <fullName evidence="2">Cysteine-rich receptor-like protein kinase 8</fullName>
    </submittedName>
</protein>
<dbReference type="PANTHER" id="PTHR37610:SF78">
    <property type="entry name" value="GAG-POLYPEPTIDE OF LTR COPIA-TYPE-RELATED"/>
    <property type="match status" value="1"/>
</dbReference>
<feature type="non-terminal residue" evidence="2">
    <location>
        <position position="1"/>
    </location>
</feature>
<reference evidence="2" key="2">
    <citation type="submission" date="2022-01" db="EMBL/GenBank/DDBJ databases">
        <authorList>
            <person name="Yamashiro T."/>
            <person name="Shiraishi A."/>
            <person name="Satake H."/>
            <person name="Nakayama K."/>
        </authorList>
    </citation>
    <scope>NUCLEOTIDE SEQUENCE</scope>
</reference>
<evidence type="ECO:0000313" key="2">
    <source>
        <dbReference type="EMBL" id="GJT48235.1"/>
    </source>
</evidence>
<reference evidence="2" key="1">
    <citation type="journal article" date="2022" name="Int. J. Mol. Sci.">
        <title>Draft Genome of Tanacetum Coccineum: Genomic Comparison of Closely Related Tanacetum-Family Plants.</title>
        <authorList>
            <person name="Yamashiro T."/>
            <person name="Shiraishi A."/>
            <person name="Nakayama K."/>
            <person name="Satake H."/>
        </authorList>
    </citation>
    <scope>NUCLEOTIDE SEQUENCE</scope>
</reference>
<dbReference type="Proteomes" id="UP001151760">
    <property type="component" value="Unassembled WGS sequence"/>
</dbReference>
<feature type="domain" description="Retrotransposon Copia-like N-terminal" evidence="1">
    <location>
        <begin position="1"/>
        <end position="41"/>
    </location>
</feature>
<dbReference type="PANTHER" id="PTHR37610">
    <property type="entry name" value="CCHC-TYPE DOMAIN-CONTAINING PROTEIN"/>
    <property type="match status" value="1"/>
</dbReference>
<proteinExistence type="predicted"/>
<gene>
    <name evidence="2" type="ORF">Tco_0974392</name>
</gene>